<accession>A0AAV4QNM0</accession>
<keyword evidence="2" id="KW-1185">Reference proteome</keyword>
<organism evidence="1 2">
    <name type="scientific">Caerostris darwini</name>
    <dbReference type="NCBI Taxonomy" id="1538125"/>
    <lineage>
        <taxon>Eukaryota</taxon>
        <taxon>Metazoa</taxon>
        <taxon>Ecdysozoa</taxon>
        <taxon>Arthropoda</taxon>
        <taxon>Chelicerata</taxon>
        <taxon>Arachnida</taxon>
        <taxon>Araneae</taxon>
        <taxon>Araneomorphae</taxon>
        <taxon>Entelegynae</taxon>
        <taxon>Araneoidea</taxon>
        <taxon>Araneidae</taxon>
        <taxon>Caerostris</taxon>
    </lineage>
</organism>
<dbReference type="AlphaFoldDB" id="A0AAV4QNM0"/>
<comment type="caution">
    <text evidence="1">The sequence shown here is derived from an EMBL/GenBank/DDBJ whole genome shotgun (WGS) entry which is preliminary data.</text>
</comment>
<dbReference type="EMBL" id="BPLQ01004769">
    <property type="protein sequence ID" value="GIY10531.1"/>
    <property type="molecule type" value="Genomic_DNA"/>
</dbReference>
<dbReference type="Proteomes" id="UP001054837">
    <property type="component" value="Unassembled WGS sequence"/>
</dbReference>
<gene>
    <name evidence="1" type="ORF">CDAR_215131</name>
</gene>
<name>A0AAV4QNM0_9ARAC</name>
<sequence>MIGREKSLKIGISSCQLPLTIDELKVICIAFAELGSHAETLNHYTLYLANIALCFCNATTSSHCSDSNQQSLPCLLTKVSPFPPTLICECIL</sequence>
<evidence type="ECO:0000313" key="1">
    <source>
        <dbReference type="EMBL" id="GIY10531.1"/>
    </source>
</evidence>
<proteinExistence type="predicted"/>
<evidence type="ECO:0000313" key="2">
    <source>
        <dbReference type="Proteomes" id="UP001054837"/>
    </source>
</evidence>
<reference evidence="1 2" key="1">
    <citation type="submission" date="2021-06" db="EMBL/GenBank/DDBJ databases">
        <title>Caerostris darwini draft genome.</title>
        <authorList>
            <person name="Kono N."/>
            <person name="Arakawa K."/>
        </authorList>
    </citation>
    <scope>NUCLEOTIDE SEQUENCE [LARGE SCALE GENOMIC DNA]</scope>
</reference>
<protein>
    <submittedName>
        <fullName evidence="1">Uncharacterized protein</fullName>
    </submittedName>
</protein>